<proteinExistence type="predicted"/>
<dbReference type="EMBL" id="KI686446">
    <property type="protein sequence ID" value="ETK86118.1"/>
    <property type="molecule type" value="Genomic_DNA"/>
</dbReference>
<gene>
    <name evidence="1" type="ORF">L915_09225</name>
</gene>
<name>W2GSX6_PHYNI</name>
<evidence type="ECO:0000313" key="1">
    <source>
        <dbReference type="EMBL" id="ETK86118.1"/>
    </source>
</evidence>
<dbReference type="AlphaFoldDB" id="W2GSX6"/>
<accession>W2GSX6</accession>
<reference evidence="1" key="1">
    <citation type="submission" date="2013-11" db="EMBL/GenBank/DDBJ databases">
        <title>The Genome Sequence of Phytophthora parasitica CJ02B3.</title>
        <authorList>
            <consortium name="The Broad Institute Genomics Platform"/>
            <person name="Russ C."/>
            <person name="Tyler B."/>
            <person name="Panabieres F."/>
            <person name="Shan W."/>
            <person name="Tripathy S."/>
            <person name="Grunwald N."/>
            <person name="Machado M."/>
            <person name="Johnson C.S."/>
            <person name="Arredondo F."/>
            <person name="Hong C."/>
            <person name="Coffey M."/>
            <person name="Young S.K."/>
            <person name="Zeng Q."/>
            <person name="Gargeya S."/>
            <person name="Fitzgerald M."/>
            <person name="Abouelleil A."/>
            <person name="Alvarado L."/>
            <person name="Chapman S.B."/>
            <person name="Gainer-Dewar J."/>
            <person name="Goldberg J."/>
            <person name="Griggs A."/>
            <person name="Gujja S."/>
            <person name="Hansen M."/>
            <person name="Howarth C."/>
            <person name="Imamovic A."/>
            <person name="Ireland A."/>
            <person name="Larimer J."/>
            <person name="McCowan C."/>
            <person name="Murphy C."/>
            <person name="Pearson M."/>
            <person name="Poon T.W."/>
            <person name="Priest M."/>
            <person name="Roberts A."/>
            <person name="Saif S."/>
            <person name="Shea T."/>
            <person name="Sykes S."/>
            <person name="Wortman J."/>
            <person name="Nusbaum C."/>
            <person name="Birren B."/>
        </authorList>
    </citation>
    <scope>NUCLEOTIDE SEQUENCE [LARGE SCALE GENOMIC DNA]</scope>
    <source>
        <strain evidence="1">CJ02B3</strain>
    </source>
</reference>
<sequence>MSLRRKRCEPRRVGCGLWRGGRQGPLDRQEQLGHQVGHGRLLPDRSWQQHVRPGRLRLVPHRGVKLRITAGHRLHVWLICFHVHLRVRRWAAIFAAVGQGGPFYE</sequence>
<dbReference type="Proteomes" id="UP000053236">
    <property type="component" value="Unassembled WGS sequence"/>
</dbReference>
<organism evidence="1">
    <name type="scientific">Phytophthora nicotianae</name>
    <name type="common">Potato buckeye rot agent</name>
    <name type="synonym">Phytophthora parasitica</name>
    <dbReference type="NCBI Taxonomy" id="4792"/>
    <lineage>
        <taxon>Eukaryota</taxon>
        <taxon>Sar</taxon>
        <taxon>Stramenopiles</taxon>
        <taxon>Oomycota</taxon>
        <taxon>Peronosporomycetes</taxon>
        <taxon>Peronosporales</taxon>
        <taxon>Peronosporaceae</taxon>
        <taxon>Phytophthora</taxon>
    </lineage>
</organism>
<protein>
    <submittedName>
        <fullName evidence="1">Uncharacterized protein</fullName>
    </submittedName>
</protein>